<proteinExistence type="predicted"/>
<evidence type="ECO:0000256" key="1">
    <source>
        <dbReference type="SAM" id="SignalP"/>
    </source>
</evidence>
<gene>
    <name evidence="3" type="ORF">ACFSR2_13835</name>
</gene>
<accession>A0ABW5JB64</accession>
<organism evidence="3 4">
    <name type="scientific">Emticicia soli</name>
    <dbReference type="NCBI Taxonomy" id="2027878"/>
    <lineage>
        <taxon>Bacteria</taxon>
        <taxon>Pseudomonadati</taxon>
        <taxon>Bacteroidota</taxon>
        <taxon>Cytophagia</taxon>
        <taxon>Cytophagales</taxon>
        <taxon>Leadbetterellaceae</taxon>
        <taxon>Emticicia</taxon>
    </lineage>
</organism>
<keyword evidence="1" id="KW-0732">Signal</keyword>
<feature type="domain" description="Peptidase S74" evidence="2">
    <location>
        <begin position="253"/>
        <end position="345"/>
    </location>
</feature>
<dbReference type="PROSITE" id="PS51688">
    <property type="entry name" value="ICA"/>
    <property type="match status" value="1"/>
</dbReference>
<dbReference type="EMBL" id="JBHULC010000011">
    <property type="protein sequence ID" value="MFD2521975.1"/>
    <property type="molecule type" value="Genomic_DNA"/>
</dbReference>
<sequence length="354" mass="37325">MKKLLLVGVSLITLSQISYAQSVTILPESSIFNKNIGDYSNNSTESSAYSLRAIMTNTAPGGFSSALRGINNGTGGLGIGVWGSQAGSGWGIYGVTPDGLGVYGNSSASGTGLYGNSNTGSGIIGTSSNGVAAKFEIYNNTNANTALMVSTVGDGVAAQVTKSGTSGNGSGLIVQKSSPYGGAYSSTAHVDLEVRHPILSTDGMTGLRILNTGPNSNSWTLYTNNSGGALYLFFNGVLKGEFASGNGAYTNFSDARYKNNIQPYASTLDNLMKVGVKSYKLVNSDKTDVGLLAQEVLQYFPEIVYSNTNDKGEQFYTMDYSRIGVLAVKAIQEQQKEIDELRKEIEELKALIKK</sequence>
<evidence type="ECO:0000259" key="2">
    <source>
        <dbReference type="PROSITE" id="PS51688"/>
    </source>
</evidence>
<evidence type="ECO:0000313" key="3">
    <source>
        <dbReference type="EMBL" id="MFD2521975.1"/>
    </source>
</evidence>
<keyword evidence="4" id="KW-1185">Reference proteome</keyword>
<comment type="caution">
    <text evidence="3">The sequence shown here is derived from an EMBL/GenBank/DDBJ whole genome shotgun (WGS) entry which is preliminary data.</text>
</comment>
<dbReference type="Proteomes" id="UP001597510">
    <property type="component" value="Unassembled WGS sequence"/>
</dbReference>
<evidence type="ECO:0000313" key="4">
    <source>
        <dbReference type="Proteomes" id="UP001597510"/>
    </source>
</evidence>
<feature type="signal peptide" evidence="1">
    <location>
        <begin position="1"/>
        <end position="20"/>
    </location>
</feature>
<dbReference type="Pfam" id="PF13884">
    <property type="entry name" value="Peptidase_S74"/>
    <property type="match status" value="1"/>
</dbReference>
<protein>
    <submittedName>
        <fullName evidence="3">Tail fiber domain-containing protein</fullName>
    </submittedName>
</protein>
<dbReference type="RefSeq" id="WP_340236250.1">
    <property type="nucleotide sequence ID" value="NZ_JBBEWC010000005.1"/>
</dbReference>
<reference evidence="4" key="1">
    <citation type="journal article" date="2019" name="Int. J. Syst. Evol. Microbiol.">
        <title>The Global Catalogue of Microorganisms (GCM) 10K type strain sequencing project: providing services to taxonomists for standard genome sequencing and annotation.</title>
        <authorList>
            <consortium name="The Broad Institute Genomics Platform"/>
            <consortium name="The Broad Institute Genome Sequencing Center for Infectious Disease"/>
            <person name="Wu L."/>
            <person name="Ma J."/>
        </authorList>
    </citation>
    <scope>NUCLEOTIDE SEQUENCE [LARGE SCALE GENOMIC DNA]</scope>
    <source>
        <strain evidence="4">KCTC 52344</strain>
    </source>
</reference>
<name>A0ABW5JB64_9BACT</name>
<dbReference type="InterPro" id="IPR030392">
    <property type="entry name" value="S74_ICA"/>
</dbReference>
<feature type="chain" id="PRO_5047384172" evidence="1">
    <location>
        <begin position="21"/>
        <end position="354"/>
    </location>
</feature>